<dbReference type="GO" id="GO:0006952">
    <property type="term" value="P:defense response"/>
    <property type="evidence" value="ECO:0007669"/>
    <property type="project" value="InterPro"/>
</dbReference>
<dbReference type="EMBL" id="LXQA010132090">
    <property type="protein sequence ID" value="MCI22740.1"/>
    <property type="molecule type" value="Genomic_DNA"/>
</dbReference>
<dbReference type="InterPro" id="IPR002182">
    <property type="entry name" value="NB-ARC"/>
</dbReference>
<dbReference type="Gene3D" id="3.40.50.300">
    <property type="entry name" value="P-loop containing nucleotide triphosphate hydrolases"/>
    <property type="match status" value="1"/>
</dbReference>
<organism evidence="2 3">
    <name type="scientific">Trifolium medium</name>
    <dbReference type="NCBI Taxonomy" id="97028"/>
    <lineage>
        <taxon>Eukaryota</taxon>
        <taxon>Viridiplantae</taxon>
        <taxon>Streptophyta</taxon>
        <taxon>Embryophyta</taxon>
        <taxon>Tracheophyta</taxon>
        <taxon>Spermatophyta</taxon>
        <taxon>Magnoliopsida</taxon>
        <taxon>eudicotyledons</taxon>
        <taxon>Gunneridae</taxon>
        <taxon>Pentapetalae</taxon>
        <taxon>rosids</taxon>
        <taxon>fabids</taxon>
        <taxon>Fabales</taxon>
        <taxon>Fabaceae</taxon>
        <taxon>Papilionoideae</taxon>
        <taxon>50 kb inversion clade</taxon>
        <taxon>NPAAA clade</taxon>
        <taxon>Hologalegina</taxon>
        <taxon>IRL clade</taxon>
        <taxon>Trifolieae</taxon>
        <taxon>Trifolium</taxon>
    </lineage>
</organism>
<comment type="caution">
    <text evidence="2">The sequence shown here is derived from an EMBL/GenBank/DDBJ whole genome shotgun (WGS) entry which is preliminary data.</text>
</comment>
<dbReference type="InterPro" id="IPR027417">
    <property type="entry name" value="P-loop_NTPase"/>
</dbReference>
<dbReference type="Pfam" id="PF00931">
    <property type="entry name" value="NB-ARC"/>
    <property type="match status" value="1"/>
</dbReference>
<dbReference type="PANTHER" id="PTHR11017">
    <property type="entry name" value="LEUCINE-RICH REPEAT-CONTAINING PROTEIN"/>
    <property type="match status" value="1"/>
</dbReference>
<accession>A0A392QG72</accession>
<evidence type="ECO:0000313" key="3">
    <source>
        <dbReference type="Proteomes" id="UP000265520"/>
    </source>
</evidence>
<feature type="non-terminal residue" evidence="2">
    <location>
        <position position="87"/>
    </location>
</feature>
<dbReference type="InterPro" id="IPR044974">
    <property type="entry name" value="Disease_R_plants"/>
</dbReference>
<dbReference type="AlphaFoldDB" id="A0A392QG72"/>
<name>A0A392QG72_9FABA</name>
<feature type="domain" description="NB-ARC" evidence="1">
    <location>
        <begin position="57"/>
        <end position="85"/>
    </location>
</feature>
<proteinExistence type="predicted"/>
<evidence type="ECO:0000313" key="2">
    <source>
        <dbReference type="EMBL" id="MCI22740.1"/>
    </source>
</evidence>
<dbReference type="Proteomes" id="UP000265520">
    <property type="component" value="Unassembled WGS sequence"/>
</dbReference>
<dbReference type="PANTHER" id="PTHR11017:SF559">
    <property type="entry name" value="DISEASE RESISTANCE PROTEIN CHL1"/>
    <property type="match status" value="1"/>
</dbReference>
<protein>
    <submittedName>
        <fullName evidence="2">TMV resistance protein N-like</fullName>
    </submittedName>
</protein>
<keyword evidence="3" id="KW-1185">Reference proteome</keyword>
<reference evidence="2 3" key="1">
    <citation type="journal article" date="2018" name="Front. Plant Sci.">
        <title>Red Clover (Trifolium pratense) and Zigzag Clover (T. medium) - A Picture of Genomic Similarities and Differences.</title>
        <authorList>
            <person name="Dluhosova J."/>
            <person name="Istvanek J."/>
            <person name="Nedelnik J."/>
            <person name="Repkova J."/>
        </authorList>
    </citation>
    <scope>NUCLEOTIDE SEQUENCE [LARGE SCALE GENOMIC DNA]</scope>
    <source>
        <strain evidence="3">cv. 10/8</strain>
        <tissue evidence="2">Leaf</tissue>
    </source>
</reference>
<dbReference type="GO" id="GO:0043531">
    <property type="term" value="F:ADP binding"/>
    <property type="evidence" value="ECO:0007669"/>
    <property type="project" value="InterPro"/>
</dbReference>
<sequence>MVWLVAASFLLNRHEASLVENIAQHIHRKLVPKLPSCTENLVGISSNVEEVHKLVGMQLNDVRFIGIWGMGGIGKSTIARAVYEAIQ</sequence>
<evidence type="ECO:0000259" key="1">
    <source>
        <dbReference type="Pfam" id="PF00931"/>
    </source>
</evidence>
<dbReference type="SUPFAM" id="SSF52540">
    <property type="entry name" value="P-loop containing nucleoside triphosphate hydrolases"/>
    <property type="match status" value="1"/>
</dbReference>